<proteinExistence type="inferred from homology"/>
<name>A0A558GIP9_9CORY</name>
<sequence>MVRQCSHRTDISPVRPRQAAFCSAVRRRDCRRPLVLLRRAHYNQHCSTVLHLANRQSGKAVGAMTNISLRELNQRSGHIVREVAATGQSVIITDRNRPIARVVPISSLDSPVEQLVAAGILSHNPKPYSQPSNTDYLPSKTDVVSLLDREDRL</sequence>
<dbReference type="EMBL" id="VMTY01000015">
    <property type="protein sequence ID" value="TVU56757.1"/>
    <property type="molecule type" value="Genomic_DNA"/>
</dbReference>
<dbReference type="NCBIfam" id="TIGR01552">
    <property type="entry name" value="phd_fam"/>
    <property type="match status" value="1"/>
</dbReference>
<dbReference type="Pfam" id="PF02604">
    <property type="entry name" value="PhdYeFM_antitox"/>
    <property type="match status" value="1"/>
</dbReference>
<dbReference type="Proteomes" id="UP000320531">
    <property type="component" value="Unassembled WGS sequence"/>
</dbReference>
<evidence type="ECO:0000313" key="3">
    <source>
        <dbReference type="EMBL" id="TVU56757.1"/>
    </source>
</evidence>
<protein>
    <recommendedName>
        <fullName evidence="2">Antitoxin</fullName>
    </recommendedName>
</protein>
<evidence type="ECO:0000256" key="1">
    <source>
        <dbReference type="ARBA" id="ARBA00009981"/>
    </source>
</evidence>
<dbReference type="InterPro" id="IPR006442">
    <property type="entry name" value="Antitoxin_Phd/YefM"/>
</dbReference>
<evidence type="ECO:0000313" key="4">
    <source>
        <dbReference type="Proteomes" id="UP000320531"/>
    </source>
</evidence>
<dbReference type="InterPro" id="IPR036165">
    <property type="entry name" value="YefM-like_sf"/>
</dbReference>
<evidence type="ECO:0000256" key="2">
    <source>
        <dbReference type="RuleBase" id="RU362080"/>
    </source>
</evidence>
<reference evidence="3 4" key="1">
    <citation type="submission" date="2019-07" db="EMBL/GenBank/DDBJ databases">
        <title>Draft genome of C. aurimucosum strain 14-2523.</title>
        <authorList>
            <person name="Pacheco L.G.C."/>
            <person name="Aguiar E.R.G.R."/>
            <person name="Navas J."/>
            <person name="Santos C.S."/>
            <person name="Rocha D.J.P.G."/>
        </authorList>
    </citation>
    <scope>NUCLEOTIDE SEQUENCE [LARGE SCALE GENOMIC DNA]</scope>
    <source>
        <strain evidence="3 4">14-2523</strain>
    </source>
</reference>
<comment type="caution">
    <text evidence="3">The sequence shown here is derived from an EMBL/GenBank/DDBJ whole genome shotgun (WGS) entry which is preliminary data.</text>
</comment>
<dbReference type="Gene3D" id="3.40.1620.10">
    <property type="entry name" value="YefM-like domain"/>
    <property type="match status" value="1"/>
</dbReference>
<accession>A0A558GIP9</accession>
<comment type="function">
    <text evidence="2">Antitoxin component of a type II toxin-antitoxin (TA) system.</text>
</comment>
<gene>
    <name evidence="3" type="ORF">FQK23_05940</name>
</gene>
<organism evidence="3 4">
    <name type="scientific">Corynebacterium aurimucosum</name>
    <dbReference type="NCBI Taxonomy" id="169292"/>
    <lineage>
        <taxon>Bacteria</taxon>
        <taxon>Bacillati</taxon>
        <taxon>Actinomycetota</taxon>
        <taxon>Actinomycetes</taxon>
        <taxon>Mycobacteriales</taxon>
        <taxon>Corynebacteriaceae</taxon>
        <taxon>Corynebacterium</taxon>
    </lineage>
</organism>
<dbReference type="AlphaFoldDB" id="A0A558GIP9"/>
<dbReference type="SUPFAM" id="SSF143120">
    <property type="entry name" value="YefM-like"/>
    <property type="match status" value="1"/>
</dbReference>
<comment type="similarity">
    <text evidence="1 2">Belongs to the phD/YefM antitoxin family.</text>
</comment>